<gene>
    <name evidence="7" type="ORF">GCM10010531_13200</name>
</gene>
<comment type="caution">
    <text evidence="7">The sequence shown here is derived from an EMBL/GenBank/DDBJ whole genome shotgun (WGS) entry which is preliminary data.</text>
</comment>
<keyword evidence="1" id="KW-0805">Transcription regulation</keyword>
<dbReference type="PROSITE" id="PS51078">
    <property type="entry name" value="ICLR_ED"/>
    <property type="match status" value="1"/>
</dbReference>
<dbReference type="Proteomes" id="UP001499924">
    <property type="component" value="Unassembled WGS sequence"/>
</dbReference>
<proteinExistence type="predicted"/>
<dbReference type="InterPro" id="IPR050707">
    <property type="entry name" value="HTH_MetabolicPath_Reg"/>
</dbReference>
<dbReference type="InterPro" id="IPR029016">
    <property type="entry name" value="GAF-like_dom_sf"/>
</dbReference>
<dbReference type="InterPro" id="IPR036388">
    <property type="entry name" value="WH-like_DNA-bd_sf"/>
</dbReference>
<keyword evidence="8" id="KW-1185">Reference proteome</keyword>
<dbReference type="EMBL" id="BAAAVV010000002">
    <property type="protein sequence ID" value="GAA3162669.1"/>
    <property type="molecule type" value="Genomic_DNA"/>
</dbReference>
<protein>
    <submittedName>
        <fullName evidence="7">IclR family transcriptional regulator</fullName>
    </submittedName>
</protein>
<evidence type="ECO:0000313" key="7">
    <source>
        <dbReference type="EMBL" id="GAA3162669.1"/>
    </source>
</evidence>
<accession>A0ABP6P0P4</accession>
<sequence>MPEAGARALSGRPGREQRTAAGKVLAVLGAFTRERPALTLSDIARAVDVPLSTAHRLVAELCGWGALERDDDGRYRIGLRIWELGALAPRGLGLREAALPFMEDLYEVTHENVQLAVRDDTEVVFVERFAGRDAVSVYTQVGGRFALAPTGVGLVLLAHAPVEVQERVLAGPLQRYTPHTITEPRQLRRVLAEVRRSGVAISDRQVTTDAVSVAAPIEVRGAVVAALSIVVRGSSPAAVRTLTPGVRAAARGISRTLDVSADPASAQRKEALSGGGTATYGAPLPPGHGGEPARTSSPT</sequence>
<feature type="domain" description="IclR-ED" evidence="6">
    <location>
        <begin position="80"/>
        <end position="259"/>
    </location>
</feature>
<dbReference type="SUPFAM" id="SSF55781">
    <property type="entry name" value="GAF domain-like"/>
    <property type="match status" value="1"/>
</dbReference>
<evidence type="ECO:0000313" key="8">
    <source>
        <dbReference type="Proteomes" id="UP001499924"/>
    </source>
</evidence>
<dbReference type="SMART" id="SM00346">
    <property type="entry name" value="HTH_ICLR"/>
    <property type="match status" value="1"/>
</dbReference>
<evidence type="ECO:0000259" key="6">
    <source>
        <dbReference type="PROSITE" id="PS51078"/>
    </source>
</evidence>
<feature type="region of interest" description="Disordered" evidence="4">
    <location>
        <begin position="260"/>
        <end position="299"/>
    </location>
</feature>
<dbReference type="Pfam" id="PF01614">
    <property type="entry name" value="IclR_C"/>
    <property type="match status" value="1"/>
</dbReference>
<evidence type="ECO:0000256" key="3">
    <source>
        <dbReference type="ARBA" id="ARBA00023163"/>
    </source>
</evidence>
<keyword evidence="2" id="KW-0238">DNA-binding</keyword>
<dbReference type="InterPro" id="IPR005471">
    <property type="entry name" value="Tscrpt_reg_IclR_N"/>
</dbReference>
<evidence type="ECO:0000256" key="2">
    <source>
        <dbReference type="ARBA" id="ARBA00023125"/>
    </source>
</evidence>
<dbReference type="Gene3D" id="1.10.10.10">
    <property type="entry name" value="Winged helix-like DNA-binding domain superfamily/Winged helix DNA-binding domain"/>
    <property type="match status" value="1"/>
</dbReference>
<dbReference type="PANTHER" id="PTHR30136:SF24">
    <property type="entry name" value="HTH-TYPE TRANSCRIPTIONAL REPRESSOR ALLR"/>
    <property type="match status" value="1"/>
</dbReference>
<evidence type="ECO:0000256" key="4">
    <source>
        <dbReference type="SAM" id="MobiDB-lite"/>
    </source>
</evidence>
<name>A0ABP6P0P4_9ACTN</name>
<reference evidence="8" key="1">
    <citation type="journal article" date="2019" name="Int. J. Syst. Evol. Microbiol.">
        <title>The Global Catalogue of Microorganisms (GCM) 10K type strain sequencing project: providing services to taxonomists for standard genome sequencing and annotation.</title>
        <authorList>
            <consortium name="The Broad Institute Genomics Platform"/>
            <consortium name="The Broad Institute Genome Sequencing Center for Infectious Disease"/>
            <person name="Wu L."/>
            <person name="Ma J."/>
        </authorList>
    </citation>
    <scope>NUCLEOTIDE SEQUENCE [LARGE SCALE GENOMIC DNA]</scope>
    <source>
        <strain evidence="8">JCM 15614</strain>
    </source>
</reference>
<dbReference type="Pfam" id="PF09339">
    <property type="entry name" value="HTH_IclR"/>
    <property type="match status" value="1"/>
</dbReference>
<keyword evidence="3" id="KW-0804">Transcription</keyword>
<evidence type="ECO:0000259" key="5">
    <source>
        <dbReference type="PROSITE" id="PS51077"/>
    </source>
</evidence>
<organism evidence="7 8">
    <name type="scientific">Blastococcus jejuensis</name>
    <dbReference type="NCBI Taxonomy" id="351224"/>
    <lineage>
        <taxon>Bacteria</taxon>
        <taxon>Bacillati</taxon>
        <taxon>Actinomycetota</taxon>
        <taxon>Actinomycetes</taxon>
        <taxon>Geodermatophilales</taxon>
        <taxon>Geodermatophilaceae</taxon>
        <taxon>Blastococcus</taxon>
    </lineage>
</organism>
<dbReference type="InterPro" id="IPR036390">
    <property type="entry name" value="WH_DNA-bd_sf"/>
</dbReference>
<dbReference type="Gene3D" id="3.30.450.40">
    <property type="match status" value="1"/>
</dbReference>
<evidence type="ECO:0000256" key="1">
    <source>
        <dbReference type="ARBA" id="ARBA00023015"/>
    </source>
</evidence>
<dbReference type="InterPro" id="IPR014757">
    <property type="entry name" value="Tscrpt_reg_IclR_C"/>
</dbReference>
<feature type="domain" description="HTH iclR-type" evidence="5">
    <location>
        <begin position="18"/>
        <end position="79"/>
    </location>
</feature>
<dbReference type="SUPFAM" id="SSF46785">
    <property type="entry name" value="Winged helix' DNA-binding domain"/>
    <property type="match status" value="1"/>
</dbReference>
<dbReference type="RefSeq" id="WP_344687896.1">
    <property type="nucleotide sequence ID" value="NZ_BAAAVV010000002.1"/>
</dbReference>
<dbReference type="PROSITE" id="PS51077">
    <property type="entry name" value="HTH_ICLR"/>
    <property type="match status" value="1"/>
</dbReference>
<dbReference type="PANTHER" id="PTHR30136">
    <property type="entry name" value="HELIX-TURN-HELIX TRANSCRIPTIONAL REGULATOR, ICLR FAMILY"/>
    <property type="match status" value="1"/>
</dbReference>